<reference evidence="6" key="1">
    <citation type="submission" date="2020-11" db="EMBL/GenBank/DDBJ databases">
        <authorList>
            <person name="Tran Van P."/>
        </authorList>
    </citation>
    <scope>NUCLEOTIDE SEQUENCE</scope>
</reference>
<dbReference type="Pfam" id="PF00041">
    <property type="entry name" value="fn3"/>
    <property type="match status" value="1"/>
</dbReference>
<feature type="domain" description="B30.2/SPRY" evidence="3">
    <location>
        <begin position="524"/>
        <end position="709"/>
    </location>
</feature>
<sequence length="788" mass="88009">MAGLSEKPPPVHPTEIRTSISPSSAVELNTTSALAHYAAEAGLAGYRHDTFGSVGRLRKSVRIDHYSPRQRRVWQSDKSVPGPRIEPRPPEQKSDTLPLDRQVTNQRFEQSSSNVHQTSDKRLTDVHESGGDVHLVSCDIILFWSAGKGEGSDVTGRLTTCHTHGSPSPPPPPNPPTHALTHAKSCGQFIARVTLWIRDVQTYSQEGQIKKILFFWSCLKLLRRIKYCFKLIEYGPSHNESCITFCMRLYTAHAFLFIPHRASGTTPAVHTQAYATVATGSLLVTMTELSQNLQQLSEKARSTTEFIQRLKGMADKVNENCSEFEVVVSSQCDALIQAIHERKRQLLDFIRQDKDVKLRTLKDQVSTCTCKLQHTTGLLQFCIEALKETDSAAFLQVGSMLINRVANIDITWHKDVVTSPRISHEFDLTLEDKSVLRSIEQLNFIQMKPPCAPAVIPEECSAENNSVTIAWQPPPTSYVEGYVLELDDGNGGEFREVYCGKETICTVDGLHFNSMYNARVKAFNSTGEGEYSDLIGLQTAEVAWFSFDPCLAPTELQFSEDNCTVACEGYEHRVALGSVGFSRGVHYWEFSVNRYDSDTDPSFGIARLDVSKDQMLGKDDKGWSMYIDRQRSWFMHNSVHEQRSEGGIQPGSTVGVLLDLDRHQLSFYVNEEPQGPIAFQDLYGVFYPAVSLNRGVSVTLHTAIDPPSDRMKKGIFGGCVATFVWRESVQPFWEKIHPTKIQTSAVYCESSTITCHTTECGVEGGVGLYVVVLNKIMFVNETAILINN</sequence>
<feature type="compositionally biased region" description="Polar residues" evidence="2">
    <location>
        <begin position="16"/>
        <end position="25"/>
    </location>
</feature>
<dbReference type="Pfam" id="PF00622">
    <property type="entry name" value="SPRY"/>
    <property type="match status" value="1"/>
</dbReference>
<proteinExistence type="predicted"/>
<dbReference type="InterPro" id="IPR003877">
    <property type="entry name" value="SPRY_dom"/>
</dbReference>
<feature type="compositionally biased region" description="Pro residues" evidence="2">
    <location>
        <begin position="167"/>
        <end position="176"/>
    </location>
</feature>
<protein>
    <recommendedName>
        <fullName evidence="7">E3 ubiquitin-protein ligase TRIM9</fullName>
    </recommendedName>
</protein>
<dbReference type="PROSITE" id="PS50188">
    <property type="entry name" value="B302_SPRY"/>
    <property type="match status" value="1"/>
</dbReference>
<dbReference type="PANTHER" id="PTHR24099">
    <property type="entry name" value="E3 UBIQUITIN-PROTEIN LIGASE TRIM36-RELATED"/>
    <property type="match status" value="1"/>
</dbReference>
<dbReference type="FunFam" id="2.60.120.920:FF:000009">
    <property type="entry name" value="E3 ubiquitin-protein ligase TRIM9 isoform X1"/>
    <property type="match status" value="1"/>
</dbReference>
<feature type="region of interest" description="Disordered" evidence="2">
    <location>
        <begin position="68"/>
        <end position="99"/>
    </location>
</feature>
<name>A0A7R9HLS8_9NEOP</name>
<dbReference type="CDD" id="cd00063">
    <property type="entry name" value="FN3"/>
    <property type="match status" value="1"/>
</dbReference>
<evidence type="ECO:0000256" key="2">
    <source>
        <dbReference type="SAM" id="MobiDB-lite"/>
    </source>
</evidence>
<feature type="compositionally biased region" description="Polar residues" evidence="2">
    <location>
        <begin position="106"/>
        <end position="117"/>
    </location>
</feature>
<evidence type="ECO:0000256" key="1">
    <source>
        <dbReference type="ARBA" id="ARBA00023054"/>
    </source>
</evidence>
<organism evidence="6">
    <name type="scientific">Timema monikensis</name>
    <dbReference type="NCBI Taxonomy" id="170555"/>
    <lineage>
        <taxon>Eukaryota</taxon>
        <taxon>Metazoa</taxon>
        <taxon>Ecdysozoa</taxon>
        <taxon>Arthropoda</taxon>
        <taxon>Hexapoda</taxon>
        <taxon>Insecta</taxon>
        <taxon>Pterygota</taxon>
        <taxon>Neoptera</taxon>
        <taxon>Polyneoptera</taxon>
        <taxon>Phasmatodea</taxon>
        <taxon>Timematodea</taxon>
        <taxon>Timematoidea</taxon>
        <taxon>Timematidae</taxon>
        <taxon>Timema</taxon>
    </lineage>
</organism>
<feature type="compositionally biased region" description="Basic and acidic residues" evidence="2">
    <location>
        <begin position="85"/>
        <end position="94"/>
    </location>
</feature>
<evidence type="ECO:0000259" key="5">
    <source>
        <dbReference type="PROSITE" id="PS51262"/>
    </source>
</evidence>
<dbReference type="FunFam" id="2.60.40.10:FF:000178">
    <property type="entry name" value="E3 ubiquitin-protein ligase TRIM9 isoform X1"/>
    <property type="match status" value="1"/>
</dbReference>
<dbReference type="Gene3D" id="2.60.120.920">
    <property type="match status" value="1"/>
</dbReference>
<accession>A0A7R9HLS8</accession>
<dbReference type="SUPFAM" id="SSF49265">
    <property type="entry name" value="Fibronectin type III"/>
    <property type="match status" value="1"/>
</dbReference>
<feature type="region of interest" description="Disordered" evidence="2">
    <location>
        <begin position="1"/>
        <end position="25"/>
    </location>
</feature>
<dbReference type="Gene3D" id="2.60.40.10">
    <property type="entry name" value="Immunoglobulins"/>
    <property type="match status" value="1"/>
</dbReference>
<dbReference type="EMBL" id="OB792834">
    <property type="protein sequence ID" value="CAD7424758.1"/>
    <property type="molecule type" value="Genomic_DNA"/>
</dbReference>
<dbReference type="InterPro" id="IPR003649">
    <property type="entry name" value="Bbox_C"/>
</dbReference>
<dbReference type="PANTHER" id="PTHR24099:SF15">
    <property type="entry name" value="E3 UBIQUITIN-PROTEIN LIGASE TRIM9"/>
    <property type="match status" value="1"/>
</dbReference>
<dbReference type="GO" id="GO:0043005">
    <property type="term" value="C:neuron projection"/>
    <property type="evidence" value="ECO:0007669"/>
    <property type="project" value="TreeGrafter"/>
</dbReference>
<keyword evidence="1" id="KW-0175">Coiled coil</keyword>
<evidence type="ECO:0000259" key="4">
    <source>
        <dbReference type="PROSITE" id="PS50853"/>
    </source>
</evidence>
<dbReference type="Gene3D" id="1.20.5.170">
    <property type="match status" value="1"/>
</dbReference>
<evidence type="ECO:0000259" key="3">
    <source>
        <dbReference type="PROSITE" id="PS50188"/>
    </source>
</evidence>
<feature type="region of interest" description="Disordered" evidence="2">
    <location>
        <begin position="158"/>
        <end position="180"/>
    </location>
</feature>
<dbReference type="InterPro" id="IPR013783">
    <property type="entry name" value="Ig-like_fold"/>
</dbReference>
<dbReference type="CDD" id="cd12889">
    <property type="entry name" value="SPRY_PRY_TRIM67_9"/>
    <property type="match status" value="1"/>
</dbReference>
<dbReference type="SMART" id="SM00449">
    <property type="entry name" value="SPRY"/>
    <property type="match status" value="1"/>
</dbReference>
<dbReference type="InterPro" id="IPR017903">
    <property type="entry name" value="COS_domain"/>
</dbReference>
<dbReference type="GO" id="GO:0007411">
    <property type="term" value="P:axon guidance"/>
    <property type="evidence" value="ECO:0007669"/>
    <property type="project" value="TreeGrafter"/>
</dbReference>
<evidence type="ECO:0008006" key="7">
    <source>
        <dbReference type="Google" id="ProtNLM"/>
    </source>
</evidence>
<feature type="region of interest" description="Disordered" evidence="2">
    <location>
        <begin position="106"/>
        <end position="125"/>
    </location>
</feature>
<dbReference type="InterPro" id="IPR036116">
    <property type="entry name" value="FN3_sf"/>
</dbReference>
<dbReference type="InterPro" id="IPR001870">
    <property type="entry name" value="B30.2/SPRY"/>
</dbReference>
<dbReference type="SMART" id="SM00502">
    <property type="entry name" value="BBC"/>
    <property type="match status" value="1"/>
</dbReference>
<dbReference type="AlphaFoldDB" id="A0A7R9HLS8"/>
<dbReference type="InterPro" id="IPR050617">
    <property type="entry name" value="E3_ligase_FN3/SPRY"/>
</dbReference>
<dbReference type="SUPFAM" id="SSF49899">
    <property type="entry name" value="Concanavalin A-like lectins/glucanases"/>
    <property type="match status" value="1"/>
</dbReference>
<feature type="domain" description="Fibronectin type-III" evidence="4">
    <location>
        <begin position="449"/>
        <end position="542"/>
    </location>
</feature>
<dbReference type="InterPro" id="IPR003961">
    <property type="entry name" value="FN3_dom"/>
</dbReference>
<dbReference type="InterPro" id="IPR043136">
    <property type="entry name" value="B30.2/SPRY_sf"/>
</dbReference>
<dbReference type="SMART" id="SM00060">
    <property type="entry name" value="FN3"/>
    <property type="match status" value="1"/>
</dbReference>
<dbReference type="PROSITE" id="PS50853">
    <property type="entry name" value="FN3"/>
    <property type="match status" value="1"/>
</dbReference>
<evidence type="ECO:0000313" key="6">
    <source>
        <dbReference type="EMBL" id="CAD7424758.1"/>
    </source>
</evidence>
<gene>
    <name evidence="6" type="ORF">TMSB3V08_LOCUS1684</name>
</gene>
<feature type="domain" description="COS" evidence="5">
    <location>
        <begin position="386"/>
        <end position="445"/>
    </location>
</feature>
<dbReference type="InterPro" id="IPR013320">
    <property type="entry name" value="ConA-like_dom_sf"/>
</dbReference>
<dbReference type="PROSITE" id="PS51262">
    <property type="entry name" value="COS"/>
    <property type="match status" value="1"/>
</dbReference>